<dbReference type="HOGENOM" id="CLU_115827_0_0_10"/>
<proteinExistence type="predicted"/>
<accession>W0F0C6</accession>
<evidence type="ECO:0000313" key="2">
    <source>
        <dbReference type="Proteomes" id="UP000003586"/>
    </source>
</evidence>
<protein>
    <submittedName>
        <fullName evidence="1">Uncharacterized protein</fullName>
    </submittedName>
</protein>
<dbReference type="AlphaFoldDB" id="W0F0C6"/>
<name>W0F0C6_9BACT</name>
<dbReference type="OrthoDB" id="663319at2"/>
<evidence type="ECO:0000313" key="1">
    <source>
        <dbReference type="EMBL" id="AHF16467.1"/>
    </source>
</evidence>
<reference evidence="1 2" key="1">
    <citation type="submission" date="2013-12" db="EMBL/GenBank/DDBJ databases">
        <authorList>
            <consortium name="DOE Joint Genome Institute"/>
            <person name="Eisen J."/>
            <person name="Huntemann M."/>
            <person name="Han J."/>
            <person name="Chen A."/>
            <person name="Kyrpides N."/>
            <person name="Mavromatis K."/>
            <person name="Markowitz V."/>
            <person name="Palaniappan K."/>
            <person name="Ivanova N."/>
            <person name="Schaumberg A."/>
            <person name="Pati A."/>
            <person name="Liolios K."/>
            <person name="Nordberg H.P."/>
            <person name="Cantor M.N."/>
            <person name="Hua S.X."/>
            <person name="Woyke T."/>
        </authorList>
    </citation>
    <scope>NUCLEOTIDE SEQUENCE [LARGE SCALE GENOMIC DNA]</scope>
    <source>
        <strain evidence="2">DSM 19437</strain>
    </source>
</reference>
<dbReference type="KEGG" id="nso:NIASO_17415"/>
<keyword evidence="2" id="KW-1185">Reference proteome</keyword>
<dbReference type="RefSeq" id="WP_008587622.1">
    <property type="nucleotide sequence ID" value="NZ_CP007035.1"/>
</dbReference>
<dbReference type="eggNOG" id="ENOG5030BB4">
    <property type="taxonomic scope" value="Bacteria"/>
</dbReference>
<organism evidence="1 2">
    <name type="scientific">Niabella soli DSM 19437</name>
    <dbReference type="NCBI Taxonomy" id="929713"/>
    <lineage>
        <taxon>Bacteria</taxon>
        <taxon>Pseudomonadati</taxon>
        <taxon>Bacteroidota</taxon>
        <taxon>Chitinophagia</taxon>
        <taxon>Chitinophagales</taxon>
        <taxon>Chitinophagaceae</taxon>
        <taxon>Niabella</taxon>
    </lineage>
</organism>
<dbReference type="EMBL" id="CP007035">
    <property type="protein sequence ID" value="AHF16467.1"/>
    <property type="molecule type" value="Genomic_DNA"/>
</dbReference>
<sequence>MKKHKNKDPFQTLGWCYTTVTDPRQVFAECFNYANIHSYRSTIRQVLFAAASPKVCHKQDPALILSKFKVITSVLLAARQLTRQKETGALKIAWDQFTDKRLYARPLSLCPEWEYLPKTLTPAEYRNPYLVFHRFFNYQKPEQWQQDMDTIVEYALASNTDSCDLDLLRRYFHLTKLLEAAHLIDVREVTHVDGQLKPALIEF</sequence>
<gene>
    <name evidence="1" type="ORF">NIASO_17415</name>
</gene>
<dbReference type="Proteomes" id="UP000003586">
    <property type="component" value="Chromosome"/>
</dbReference>